<gene>
    <name evidence="5" type="ORF">GVT53_19740</name>
</gene>
<sequence length="211" mass="25245">MDIETHLLIIADKESSPKEANESITKLYEEFRGFVYNLAFKHIGFILQKEELALNVMTEVFLKIWNSPLDWEFNSNKHGTQEDGYKAYLATIAHYKLLEELRKNKPVRENETTIIDDAESEWKWALLDEDFDTLDKELIKRHNLIDSCLAELPERKSDIVRMYFFLYEDDRRMTSEKIRLMEETFETTWQNIRQIISRTKKTIEDLVKKKL</sequence>
<reference evidence="5 6" key="1">
    <citation type="submission" date="2020-02" db="EMBL/GenBank/DDBJ databases">
        <title>Complete genome of Muricauda sp. 501str8.</title>
        <authorList>
            <person name="Dong B."/>
            <person name="Zhu S."/>
            <person name="Yang J."/>
            <person name="Chen J."/>
        </authorList>
    </citation>
    <scope>NUCLEOTIDE SEQUENCE [LARGE SCALE GENOMIC DNA]</scope>
    <source>
        <strain evidence="5 6">501str8</strain>
    </source>
</reference>
<evidence type="ECO:0000256" key="4">
    <source>
        <dbReference type="ARBA" id="ARBA00023163"/>
    </source>
</evidence>
<keyword evidence="6" id="KW-1185">Reference proteome</keyword>
<evidence type="ECO:0000256" key="2">
    <source>
        <dbReference type="ARBA" id="ARBA00023082"/>
    </source>
</evidence>
<dbReference type="InterPro" id="IPR013325">
    <property type="entry name" value="RNA_pol_sigma_r2"/>
</dbReference>
<dbReference type="PANTHER" id="PTHR43133:SF8">
    <property type="entry name" value="RNA POLYMERASE SIGMA FACTOR HI_1459-RELATED"/>
    <property type="match status" value="1"/>
</dbReference>
<evidence type="ECO:0000313" key="6">
    <source>
        <dbReference type="Proteomes" id="UP000502928"/>
    </source>
</evidence>
<dbReference type="RefSeq" id="WP_166250186.1">
    <property type="nucleotide sequence ID" value="NZ_CP049616.1"/>
</dbReference>
<accession>A0A6G7J7M2</accession>
<dbReference type="Gene3D" id="1.10.10.10">
    <property type="entry name" value="Winged helix-like DNA-binding domain superfamily/Winged helix DNA-binding domain"/>
    <property type="match status" value="1"/>
</dbReference>
<dbReference type="GO" id="GO:0016987">
    <property type="term" value="F:sigma factor activity"/>
    <property type="evidence" value="ECO:0007669"/>
    <property type="project" value="UniProtKB-KW"/>
</dbReference>
<dbReference type="Gene3D" id="1.10.1740.10">
    <property type="match status" value="1"/>
</dbReference>
<dbReference type="Proteomes" id="UP000502928">
    <property type="component" value="Chromosome"/>
</dbReference>
<dbReference type="PANTHER" id="PTHR43133">
    <property type="entry name" value="RNA POLYMERASE ECF-TYPE SIGMA FACTO"/>
    <property type="match status" value="1"/>
</dbReference>
<evidence type="ECO:0000256" key="1">
    <source>
        <dbReference type="ARBA" id="ARBA00023015"/>
    </source>
</evidence>
<name>A0A6G7J7M2_9FLAO</name>
<dbReference type="AlphaFoldDB" id="A0A6G7J7M2"/>
<dbReference type="GO" id="GO:0006352">
    <property type="term" value="P:DNA-templated transcription initiation"/>
    <property type="evidence" value="ECO:0007669"/>
    <property type="project" value="InterPro"/>
</dbReference>
<dbReference type="SUPFAM" id="SSF88946">
    <property type="entry name" value="Sigma2 domain of RNA polymerase sigma factors"/>
    <property type="match status" value="1"/>
</dbReference>
<keyword evidence="1" id="KW-0805">Transcription regulation</keyword>
<dbReference type="InterPro" id="IPR036388">
    <property type="entry name" value="WH-like_DNA-bd_sf"/>
</dbReference>
<keyword evidence="3" id="KW-0238">DNA-binding</keyword>
<dbReference type="GO" id="GO:0003677">
    <property type="term" value="F:DNA binding"/>
    <property type="evidence" value="ECO:0007669"/>
    <property type="project" value="UniProtKB-KW"/>
</dbReference>
<keyword evidence="2" id="KW-0731">Sigma factor</keyword>
<organism evidence="5 6">
    <name type="scientific">Flagellimonas oceani</name>
    <dbReference type="NCBI Taxonomy" id="2698672"/>
    <lineage>
        <taxon>Bacteria</taxon>
        <taxon>Pseudomonadati</taxon>
        <taxon>Bacteroidota</taxon>
        <taxon>Flavobacteriia</taxon>
        <taxon>Flavobacteriales</taxon>
        <taxon>Flavobacteriaceae</taxon>
        <taxon>Flagellimonas</taxon>
    </lineage>
</organism>
<evidence type="ECO:0000256" key="3">
    <source>
        <dbReference type="ARBA" id="ARBA00023125"/>
    </source>
</evidence>
<protein>
    <submittedName>
        <fullName evidence="5">Sigma-70 family RNA polymerase sigma factor</fullName>
    </submittedName>
</protein>
<keyword evidence="4" id="KW-0804">Transcription</keyword>
<dbReference type="EMBL" id="CP049616">
    <property type="protein sequence ID" value="QII46816.1"/>
    <property type="molecule type" value="Genomic_DNA"/>
</dbReference>
<evidence type="ECO:0000313" key="5">
    <source>
        <dbReference type="EMBL" id="QII46816.1"/>
    </source>
</evidence>
<dbReference type="KEGG" id="mut:GVT53_19740"/>
<proteinExistence type="predicted"/>
<dbReference type="InterPro" id="IPR039425">
    <property type="entry name" value="RNA_pol_sigma-70-like"/>
</dbReference>